<evidence type="ECO:0000256" key="14">
    <source>
        <dbReference type="RuleBase" id="RU000532"/>
    </source>
</evidence>
<dbReference type="FunFam" id="3.40.50.1260:FF:000031">
    <property type="entry name" value="Phosphoglycerate kinase 1"/>
    <property type="match status" value="1"/>
</dbReference>
<dbReference type="AlphaFoldDB" id="A0A922LKH1"/>
<dbReference type="EC" id="2.7.2.3" evidence="4 14"/>
<dbReference type="CTD" id="24593418"/>
<sequence length="478" mass="52422">MGLSKLSISDVDLKGKRVLIRVDFNVPMKDGKVTNTQRIAAAIPTIKYALDKGAKSVVLMSHLGRPDGNKVDKYSLKPVCPEVSKLLGKEVTFLSDCVGPDVVNACANPAPGSVFLLENLRFHVEEEGKGVSPTGEKTKATADQIKAFSESLTKLGDVYVNDAFGTAHRAHASMVGCQLPQKACGFLMNKELTYFARALENPERPFLAILGGAKVSDKIQLINNMLDKVNELIIGGGMAYTFLKQIHNIHIGNSLFDAPGAEIVHKVMETAKAKNVAIHLPVDFVTADKFADDANTEVRTIQSGIADGWMGLDIGPKTIEEFSKVISRAKTIVWNGPMGVFEMDKFARGTKAAMDEVVKATKNGATTIIGGGDTATCCAKWDTEDKVSHVSTGGGASLELLEDLIIRFHLLRFDEFRSKNVFMKSLETYEAYQWIHLCCERGIKMSRQLRKLFSWDVIAFHSNPVKHLYLFLSLSYST</sequence>
<evidence type="ECO:0000256" key="1">
    <source>
        <dbReference type="ARBA" id="ARBA00001946"/>
    </source>
</evidence>
<keyword evidence="6" id="KW-0479">Metal-binding</keyword>
<evidence type="ECO:0000256" key="13">
    <source>
        <dbReference type="PIRSR" id="PIRSR000724-2"/>
    </source>
</evidence>
<evidence type="ECO:0000256" key="4">
    <source>
        <dbReference type="ARBA" id="ARBA00013061"/>
    </source>
</evidence>
<reference evidence="16" key="4">
    <citation type="journal article" date="2022" name="PLoS Pathog.">
        <title>Chromosome-level genome of Schistosoma haematobium underpins genome-wide explorations of molecular variation.</title>
        <authorList>
            <person name="Stroehlein A.J."/>
            <person name="Korhonen P.K."/>
            <person name="Lee V.V."/>
            <person name="Ralph S.A."/>
            <person name="Mentink-Kane M."/>
            <person name="You H."/>
            <person name="McManus D.P."/>
            <person name="Tchuente L.T."/>
            <person name="Stothard J.R."/>
            <person name="Kaur P."/>
            <person name="Dudchenko O."/>
            <person name="Aiden E.L."/>
            <person name="Yang B."/>
            <person name="Yang H."/>
            <person name="Emery A.M."/>
            <person name="Webster B.L."/>
            <person name="Brindley P.J."/>
            <person name="Rollinson D."/>
            <person name="Chang B.C.H."/>
            <person name="Gasser R.B."/>
            <person name="Young N.D."/>
        </authorList>
    </citation>
    <scope>NUCLEOTIDE SEQUENCE</scope>
</reference>
<dbReference type="GO" id="GO:0006096">
    <property type="term" value="P:glycolytic process"/>
    <property type="evidence" value="ECO:0007669"/>
    <property type="project" value="UniProtKB-KW"/>
</dbReference>
<keyword evidence="5 14" id="KW-0808">Transferase</keyword>
<dbReference type="PIRSF" id="PIRSF000724">
    <property type="entry name" value="Pgk"/>
    <property type="match status" value="1"/>
</dbReference>
<comment type="catalytic activity">
    <reaction evidence="14">
        <text>(2R)-3-phosphoglycerate + ATP = (2R)-3-phospho-glyceroyl phosphate + ADP</text>
        <dbReference type="Rhea" id="RHEA:14801"/>
        <dbReference type="ChEBI" id="CHEBI:30616"/>
        <dbReference type="ChEBI" id="CHEBI:57604"/>
        <dbReference type="ChEBI" id="CHEBI:58272"/>
        <dbReference type="ChEBI" id="CHEBI:456216"/>
        <dbReference type="EC" id="2.7.2.3"/>
    </reaction>
</comment>
<evidence type="ECO:0000256" key="9">
    <source>
        <dbReference type="ARBA" id="ARBA00022840"/>
    </source>
</evidence>
<keyword evidence="10" id="KW-0460">Magnesium</keyword>
<gene>
    <name evidence="16" type="primary">PGK1_1</name>
    <name evidence="16" type="ORF">MS3_00005490</name>
</gene>
<dbReference type="FunFam" id="3.40.50.1260:FF:000032">
    <property type="entry name" value="Phosphoglycerate kinase"/>
    <property type="match status" value="1"/>
</dbReference>
<dbReference type="GeneID" id="24593418"/>
<dbReference type="PRINTS" id="PR00477">
    <property type="entry name" value="PHGLYCKINASE"/>
</dbReference>
<dbReference type="GO" id="GO:0005524">
    <property type="term" value="F:ATP binding"/>
    <property type="evidence" value="ECO:0007669"/>
    <property type="project" value="UniProtKB-KW"/>
</dbReference>
<dbReference type="GO" id="GO:0046872">
    <property type="term" value="F:metal ion binding"/>
    <property type="evidence" value="ECO:0007669"/>
    <property type="project" value="UniProtKB-KW"/>
</dbReference>
<reference evidence="16" key="3">
    <citation type="submission" date="2021-06" db="EMBL/GenBank/DDBJ databases">
        <title>Chromosome-level genome assembly for S. haematobium.</title>
        <authorList>
            <person name="Stroehlein A.J."/>
        </authorList>
    </citation>
    <scope>NUCLEOTIDE SEQUENCE</scope>
</reference>
<evidence type="ECO:0000313" key="17">
    <source>
        <dbReference type="Proteomes" id="UP000471633"/>
    </source>
</evidence>
<dbReference type="GO" id="GO:0006094">
    <property type="term" value="P:gluconeogenesis"/>
    <property type="evidence" value="ECO:0007669"/>
    <property type="project" value="TreeGrafter"/>
</dbReference>
<evidence type="ECO:0000256" key="5">
    <source>
        <dbReference type="ARBA" id="ARBA00022679"/>
    </source>
</evidence>
<keyword evidence="9 13" id="KW-0067">ATP-binding</keyword>
<dbReference type="GO" id="GO:0004618">
    <property type="term" value="F:phosphoglycerate kinase activity"/>
    <property type="evidence" value="ECO:0007669"/>
    <property type="project" value="UniProtKB-EC"/>
</dbReference>
<evidence type="ECO:0000256" key="7">
    <source>
        <dbReference type="ARBA" id="ARBA00022741"/>
    </source>
</evidence>
<dbReference type="InterPro" id="IPR036043">
    <property type="entry name" value="Phosphoglycerate_kinase_sf"/>
</dbReference>
<feature type="binding site" evidence="13">
    <location>
        <begin position="371"/>
        <end position="374"/>
    </location>
    <ligand>
        <name>ATP</name>
        <dbReference type="ChEBI" id="CHEBI:30616"/>
    </ligand>
</feature>
<comment type="similarity">
    <text evidence="3 14">Belongs to the phosphoglycerate kinase family.</text>
</comment>
<dbReference type="FunFam" id="3.40.50.1260:FF:000005">
    <property type="entry name" value="Phosphoglycerate kinase"/>
    <property type="match status" value="1"/>
</dbReference>
<dbReference type="HAMAP" id="MF_00145">
    <property type="entry name" value="Phosphoglyc_kinase"/>
    <property type="match status" value="1"/>
</dbReference>
<comment type="subunit">
    <text evidence="15">Monomer.</text>
</comment>
<feature type="binding site" evidence="12">
    <location>
        <position position="121"/>
    </location>
    <ligand>
        <name>(2R)-3-phosphoglycerate</name>
        <dbReference type="ChEBI" id="CHEBI:58272"/>
    </ligand>
</feature>
<keyword evidence="17" id="KW-1185">Reference proteome</keyword>
<dbReference type="SUPFAM" id="SSF53748">
    <property type="entry name" value="Phosphoglycerate kinase"/>
    <property type="match status" value="1"/>
</dbReference>
<reference evidence="16" key="2">
    <citation type="journal article" date="2019" name="Gigascience">
        <title>High-quality Schistosoma haematobium genome achieved by single-molecule and long-range sequencing.</title>
        <authorList>
            <person name="Stroehlein A.J."/>
            <person name="Korhonen P.K."/>
            <person name="Chong T.M."/>
            <person name="Lim Y.L."/>
            <person name="Chan K.G."/>
            <person name="Webster B."/>
            <person name="Rollinson D."/>
            <person name="Brindley P.J."/>
            <person name="Gasser R.B."/>
            <person name="Young N.D."/>
        </authorList>
    </citation>
    <scope>NUCLEOTIDE SEQUENCE</scope>
</reference>
<dbReference type="InterPro" id="IPR015911">
    <property type="entry name" value="Phosphoglycerate_kinase_CS"/>
</dbReference>
<keyword evidence="7" id="KW-0547">Nucleotide-binding</keyword>
<feature type="binding site" evidence="12">
    <location>
        <position position="38"/>
    </location>
    <ligand>
        <name>(2R)-3-phosphoglycerate</name>
        <dbReference type="ChEBI" id="CHEBI:58272"/>
    </ligand>
</feature>
<evidence type="ECO:0000256" key="6">
    <source>
        <dbReference type="ARBA" id="ARBA00022723"/>
    </source>
</evidence>
<dbReference type="EMBL" id="AMPZ03000003">
    <property type="protein sequence ID" value="KAH9587925.1"/>
    <property type="molecule type" value="Genomic_DNA"/>
</dbReference>
<dbReference type="Proteomes" id="UP000471633">
    <property type="component" value="Unassembled WGS sequence"/>
</dbReference>
<protein>
    <recommendedName>
        <fullName evidence="4 14">Phosphoglycerate kinase</fullName>
        <ecNumber evidence="4 14">2.7.2.3</ecNumber>
    </recommendedName>
</protein>
<dbReference type="PROSITE" id="PS00111">
    <property type="entry name" value="PGLYCERATE_KINASE"/>
    <property type="match status" value="1"/>
</dbReference>
<feature type="binding site" evidence="12">
    <location>
        <position position="169"/>
    </location>
    <ligand>
        <name>(2R)-3-phosphoglycerate</name>
        <dbReference type="ChEBI" id="CHEBI:58272"/>
    </ligand>
</feature>
<evidence type="ECO:0000313" key="16">
    <source>
        <dbReference type="EMBL" id="KAH9587925.1"/>
    </source>
</evidence>
<evidence type="ECO:0000256" key="2">
    <source>
        <dbReference type="ARBA" id="ARBA00004838"/>
    </source>
</evidence>
<feature type="binding site" evidence="13">
    <location>
        <position position="311"/>
    </location>
    <ligand>
        <name>ATP</name>
        <dbReference type="ChEBI" id="CHEBI:30616"/>
    </ligand>
</feature>
<comment type="caution">
    <text evidence="16">The sequence shown here is derived from an EMBL/GenBank/DDBJ whole genome shotgun (WGS) entry which is preliminary data.</text>
</comment>
<feature type="binding site" evidence="12">
    <location>
        <begin position="62"/>
        <end position="65"/>
    </location>
    <ligand>
        <name>substrate</name>
    </ligand>
</feature>
<evidence type="ECO:0000256" key="15">
    <source>
        <dbReference type="RuleBase" id="RU000696"/>
    </source>
</evidence>
<evidence type="ECO:0000256" key="12">
    <source>
        <dbReference type="PIRSR" id="PIRSR000724-1"/>
    </source>
</evidence>
<dbReference type="PANTHER" id="PTHR11406:SF0">
    <property type="entry name" value="PHOSPHOGLYCERATE KINASE"/>
    <property type="match status" value="1"/>
</dbReference>
<accession>A0A922LKH1</accession>
<keyword evidence="11" id="KW-0324">Glycolysis</keyword>
<organism evidence="16 17">
    <name type="scientific">Schistosoma haematobium</name>
    <name type="common">Blood fluke</name>
    <dbReference type="NCBI Taxonomy" id="6185"/>
    <lineage>
        <taxon>Eukaryota</taxon>
        <taxon>Metazoa</taxon>
        <taxon>Spiralia</taxon>
        <taxon>Lophotrochozoa</taxon>
        <taxon>Platyhelminthes</taxon>
        <taxon>Trematoda</taxon>
        <taxon>Digenea</taxon>
        <taxon>Strigeidida</taxon>
        <taxon>Schistosomatoidea</taxon>
        <taxon>Schistosomatidae</taxon>
        <taxon>Schistosoma</taxon>
    </lineage>
</organism>
<dbReference type="InterPro" id="IPR015824">
    <property type="entry name" value="Phosphoglycerate_kinase_N"/>
</dbReference>
<feature type="binding site" evidence="13">
    <location>
        <position position="218"/>
    </location>
    <ligand>
        <name>ATP</name>
        <dbReference type="ChEBI" id="CHEBI:30616"/>
    </ligand>
</feature>
<feature type="binding site" evidence="12">
    <location>
        <begin position="23"/>
        <end position="25"/>
    </location>
    <ligand>
        <name>substrate</name>
    </ligand>
</feature>
<dbReference type="Gene3D" id="3.40.50.1260">
    <property type="entry name" value="Phosphoglycerate kinase, N-terminal domain"/>
    <property type="match status" value="2"/>
</dbReference>
<dbReference type="Pfam" id="PF00162">
    <property type="entry name" value="PGK"/>
    <property type="match status" value="1"/>
</dbReference>
<dbReference type="InterPro" id="IPR001576">
    <property type="entry name" value="Phosphoglycerate_kinase"/>
</dbReference>
<dbReference type="CDD" id="cd00318">
    <property type="entry name" value="Phosphoglycerate_kinase"/>
    <property type="match status" value="1"/>
</dbReference>
<dbReference type="PANTHER" id="PTHR11406">
    <property type="entry name" value="PHOSPHOGLYCERATE KINASE"/>
    <property type="match status" value="1"/>
</dbReference>
<evidence type="ECO:0000256" key="8">
    <source>
        <dbReference type="ARBA" id="ARBA00022777"/>
    </source>
</evidence>
<name>A0A922LKH1_SCHHA</name>
<keyword evidence="8 14" id="KW-0418">Kinase</keyword>
<reference evidence="16" key="1">
    <citation type="journal article" date="2012" name="Nat. Genet.">
        <title>Whole-genome sequence of Schistosoma haematobium.</title>
        <authorList>
            <person name="Young N.D."/>
            <person name="Jex A.R."/>
            <person name="Li B."/>
            <person name="Liu S."/>
            <person name="Yang L."/>
            <person name="Xiong Z."/>
            <person name="Li Y."/>
            <person name="Cantacessi C."/>
            <person name="Hall R.S."/>
            <person name="Xu X."/>
            <person name="Chen F."/>
            <person name="Wu X."/>
            <person name="Zerlotini A."/>
            <person name="Oliveira G."/>
            <person name="Hofmann A."/>
            <person name="Zhang G."/>
            <person name="Fang X."/>
            <person name="Kang Y."/>
            <person name="Campbell B.E."/>
            <person name="Loukas A."/>
            <person name="Ranganathan S."/>
            <person name="Rollinson D."/>
            <person name="Rinaldi G."/>
            <person name="Brindley P.J."/>
            <person name="Yang H."/>
            <person name="Wang J."/>
            <person name="Wang J."/>
            <person name="Gasser R.B."/>
        </authorList>
    </citation>
    <scope>NUCLEOTIDE SEQUENCE</scope>
</reference>
<dbReference type="RefSeq" id="XP_051069548.1">
    <property type="nucleotide sequence ID" value="XM_051213558.1"/>
</dbReference>
<proteinExistence type="inferred from homology"/>
<evidence type="ECO:0000256" key="10">
    <source>
        <dbReference type="ARBA" id="ARBA00022842"/>
    </source>
</evidence>
<feature type="binding site" evidence="13">
    <location>
        <position position="342"/>
    </location>
    <ligand>
        <name>ATP</name>
        <dbReference type="ChEBI" id="CHEBI:30616"/>
    </ligand>
</feature>
<evidence type="ECO:0000256" key="3">
    <source>
        <dbReference type="ARBA" id="ARBA00008982"/>
    </source>
</evidence>
<dbReference type="GO" id="GO:0043531">
    <property type="term" value="F:ADP binding"/>
    <property type="evidence" value="ECO:0007669"/>
    <property type="project" value="TreeGrafter"/>
</dbReference>
<evidence type="ECO:0000256" key="11">
    <source>
        <dbReference type="ARBA" id="ARBA00023152"/>
    </source>
</evidence>
<dbReference type="GO" id="GO:0005829">
    <property type="term" value="C:cytosol"/>
    <property type="evidence" value="ECO:0007669"/>
    <property type="project" value="TreeGrafter"/>
</dbReference>
<comment type="cofactor">
    <cofactor evidence="1">
        <name>Mg(2+)</name>
        <dbReference type="ChEBI" id="CHEBI:18420"/>
    </cofactor>
</comment>
<comment type="pathway">
    <text evidence="2 14">Carbohydrate degradation; glycolysis; pyruvate from D-glyceraldehyde 3-phosphate: step 2/5.</text>
</comment>